<dbReference type="Proteomes" id="UP000322553">
    <property type="component" value="Chromosome"/>
</dbReference>
<name>A0A5C0ZZN5_9GAMM</name>
<dbReference type="EMBL" id="CP043420">
    <property type="protein sequence ID" value="QEL11346.1"/>
    <property type="molecule type" value="Genomic_DNA"/>
</dbReference>
<keyword evidence="2" id="KW-1185">Reference proteome</keyword>
<evidence type="ECO:0000313" key="1">
    <source>
        <dbReference type="EMBL" id="QEL11346.1"/>
    </source>
</evidence>
<reference evidence="1 2" key="1">
    <citation type="submission" date="2019-08" db="EMBL/GenBank/DDBJ databases">
        <title>Complete genome sequence of Kushneria sp. YCWA18, a halophilic phosphate-solubilizing bacterium isolated from Daqiao saltern in China.</title>
        <authorList>
            <person name="Du G.-X."/>
            <person name="Qu L.-Y."/>
        </authorList>
    </citation>
    <scope>NUCLEOTIDE SEQUENCE [LARGE SCALE GENOMIC DNA]</scope>
    <source>
        <strain evidence="1 2">YCWA18</strain>
    </source>
</reference>
<sequence>MSYIEMFAQDLKTTVELCLGEVDRQENEDIDRAVEEEMSRRFFPAKTREQALKRMKNRGGACDIERNYFLIKATYAEVKHSLRRLRSTCALALSADTPFKACVQVSSDEAHLIECWGGAR</sequence>
<protein>
    <submittedName>
        <fullName evidence="1">Uncharacterized protein</fullName>
    </submittedName>
</protein>
<accession>A0A5C0ZZN5</accession>
<dbReference type="AlphaFoldDB" id="A0A5C0ZZN5"/>
<evidence type="ECO:0000313" key="2">
    <source>
        <dbReference type="Proteomes" id="UP000322553"/>
    </source>
</evidence>
<dbReference type="RefSeq" id="WP_139148663.1">
    <property type="nucleotide sequence ID" value="NZ_CP043420.1"/>
</dbReference>
<gene>
    <name evidence="1" type="ORF">FY550_09475</name>
</gene>
<dbReference type="KEGG" id="kuy:FY550_09475"/>
<organism evidence="1 2">
    <name type="scientific">Kushneria phosphatilytica</name>
    <dbReference type="NCBI Taxonomy" id="657387"/>
    <lineage>
        <taxon>Bacteria</taxon>
        <taxon>Pseudomonadati</taxon>
        <taxon>Pseudomonadota</taxon>
        <taxon>Gammaproteobacteria</taxon>
        <taxon>Oceanospirillales</taxon>
        <taxon>Halomonadaceae</taxon>
        <taxon>Kushneria</taxon>
    </lineage>
</organism>
<proteinExistence type="predicted"/>